<dbReference type="PANTHER" id="PTHR42881:SF2">
    <property type="entry name" value="PROLYL ENDOPEPTIDASE"/>
    <property type="match status" value="1"/>
</dbReference>
<evidence type="ECO:0000256" key="5">
    <source>
        <dbReference type="ARBA" id="ARBA00022825"/>
    </source>
</evidence>
<evidence type="ECO:0000256" key="4">
    <source>
        <dbReference type="ARBA" id="ARBA00022801"/>
    </source>
</evidence>
<proteinExistence type="inferred from homology"/>
<dbReference type="InterPro" id="IPR023302">
    <property type="entry name" value="Pept_S9A_N"/>
</dbReference>
<dbReference type="EC" id="3.4.21.-" evidence="6"/>
<dbReference type="InterPro" id="IPR029058">
    <property type="entry name" value="AB_hydrolase_fold"/>
</dbReference>
<dbReference type="InterPro" id="IPR002470">
    <property type="entry name" value="Peptidase_S9A"/>
</dbReference>
<dbReference type="SUPFAM" id="SSF53474">
    <property type="entry name" value="alpha/beta-Hydrolases"/>
    <property type="match status" value="1"/>
</dbReference>
<dbReference type="InterPro" id="IPR001375">
    <property type="entry name" value="Peptidase_S9_cat"/>
</dbReference>
<evidence type="ECO:0000256" key="6">
    <source>
        <dbReference type="RuleBase" id="RU368024"/>
    </source>
</evidence>
<evidence type="ECO:0000256" key="1">
    <source>
        <dbReference type="ARBA" id="ARBA00001070"/>
    </source>
</evidence>
<dbReference type="InterPro" id="IPR051167">
    <property type="entry name" value="Prolyl_oligopep/macrocyclase"/>
</dbReference>
<feature type="domain" description="Peptidase S9A N-terminal" evidence="8">
    <location>
        <begin position="76"/>
        <end position="506"/>
    </location>
</feature>
<evidence type="ECO:0000259" key="8">
    <source>
        <dbReference type="Pfam" id="PF02897"/>
    </source>
</evidence>
<accession>A0ABQ5S5Z5</accession>
<keyword evidence="3 6" id="KW-0645">Protease</keyword>
<dbReference type="Pfam" id="PF00326">
    <property type="entry name" value="Peptidase_S9"/>
    <property type="match status" value="1"/>
</dbReference>
<organism evidence="9 10">
    <name type="scientific">Volvox africanus</name>
    <dbReference type="NCBI Taxonomy" id="51714"/>
    <lineage>
        <taxon>Eukaryota</taxon>
        <taxon>Viridiplantae</taxon>
        <taxon>Chlorophyta</taxon>
        <taxon>core chlorophytes</taxon>
        <taxon>Chlorophyceae</taxon>
        <taxon>CS clade</taxon>
        <taxon>Chlamydomonadales</taxon>
        <taxon>Volvocaceae</taxon>
        <taxon>Volvox</taxon>
    </lineage>
</organism>
<dbReference type="Pfam" id="PF02897">
    <property type="entry name" value="Peptidase_S9_N"/>
    <property type="match status" value="1"/>
</dbReference>
<dbReference type="Proteomes" id="UP001165090">
    <property type="component" value="Unassembled WGS sequence"/>
</dbReference>
<name>A0ABQ5S5Z5_9CHLO</name>
<dbReference type="SUPFAM" id="SSF50993">
    <property type="entry name" value="Peptidase/esterase 'gauge' domain"/>
    <property type="match status" value="1"/>
</dbReference>
<protein>
    <recommendedName>
        <fullName evidence="6">Prolyl endopeptidase</fullName>
        <ecNumber evidence="6">3.4.21.-</ecNumber>
    </recommendedName>
</protein>
<keyword evidence="10" id="KW-1185">Reference proteome</keyword>
<gene>
    <name evidence="9" type="ORF">VaNZ11_007984</name>
</gene>
<evidence type="ECO:0000313" key="10">
    <source>
        <dbReference type="Proteomes" id="UP001165090"/>
    </source>
</evidence>
<keyword evidence="5 6" id="KW-0720">Serine protease</keyword>
<evidence type="ECO:0000313" key="9">
    <source>
        <dbReference type="EMBL" id="GLI64656.1"/>
    </source>
</evidence>
<comment type="caution">
    <text evidence="9">The sequence shown here is derived from an EMBL/GenBank/DDBJ whole genome shotgun (WGS) entry which is preliminary data.</text>
</comment>
<sequence length="847" mass="92807">MSRPRHSTVITMAGAAGLTAIGAAVWLAGPKLVPAARRSLLTFNRFFGRKAWPPVRPIPAIGAPQTGLSVDPSRYPQVPRGDVVEDHHGVQVADPYRWLEDPDAVETHKFVELQNKLTEEVLAECDTRAPFRKLFTALFDYPKFGAPFRAGSRYYYYHNSGLQQHYVLYGMSSLDSEPVVFFDPNKLSEDGTTALSDMQWTDDGSLAAYSLSKGGSDWNTIQILRVPDSDSPPTSLEDKLEYVKFSSLSWTHDNRGFFYNRYPDPASRPADLGTETDTNTNQLLCYHVLGTPQASDPVIWATPDHPTWMTGASVTEDGRFVVLYVSQGCVPANLLYVVDIQALDKTQEGHTDWSKYDFFKGSKKLPLVKLVTDFSAAFSVVANDGTTFYITTNLNAPRYRLVKVADFNNAGRPASWPDHIPEHDKDVLKGVLALKGDTMVVRYLRDVVGALQLRSLSSGALIRELPLPGLGSVGALSGDRKDTEFFFSFTDFVEPGALYRLDTAPGAPLEPKLYRRTKLQVDDHNPEDFVTKQVFVPSRDGTHVPMFITHRKGVVLDGTAPTLLYGYGGFNASMTPGFSASRLAFMRGYNGVFALANLRGGGEYGTAWRDAGSKENKQNVFDDFQACAEFLISERYCSPSSLTIQGGSNGGLLVAACANQRPDLYACVLAQVGVLDMLRFHKFTVGHAWMTDYGDPDKASDFAYIFPYSPLHNVRQPLGGTRQYPAMIFATGDHDDRVVPLHSLKMLATLQYELAGPGASPSPTQRNPILARLEMKAGHGAGKPTQKVIDEVVDLFGFAAKCMNAKWREPEAASEKDKVGVKKDEEVAAAAAAAVVAAAETEAAAAT</sequence>
<dbReference type="PRINTS" id="PR00862">
    <property type="entry name" value="PROLIGOPTASE"/>
</dbReference>
<dbReference type="Gene3D" id="3.40.50.1820">
    <property type="entry name" value="alpha/beta hydrolase"/>
    <property type="match status" value="1"/>
</dbReference>
<reference evidence="9 10" key="1">
    <citation type="journal article" date="2023" name="IScience">
        <title>Expanded male sex-determining region conserved during the evolution of homothallism in the green alga Volvox.</title>
        <authorList>
            <person name="Yamamoto K."/>
            <person name="Matsuzaki R."/>
            <person name="Mahakham W."/>
            <person name="Heman W."/>
            <person name="Sekimoto H."/>
            <person name="Kawachi M."/>
            <person name="Minakuchi Y."/>
            <person name="Toyoda A."/>
            <person name="Nozaki H."/>
        </authorList>
    </citation>
    <scope>NUCLEOTIDE SEQUENCE [LARGE SCALE GENOMIC DNA]</scope>
    <source>
        <strain evidence="9 10">NIES-4468</strain>
    </source>
</reference>
<dbReference type="EMBL" id="BSDZ01000020">
    <property type="protein sequence ID" value="GLI64656.1"/>
    <property type="molecule type" value="Genomic_DNA"/>
</dbReference>
<evidence type="ECO:0000256" key="3">
    <source>
        <dbReference type="ARBA" id="ARBA00022670"/>
    </source>
</evidence>
<evidence type="ECO:0000259" key="7">
    <source>
        <dbReference type="Pfam" id="PF00326"/>
    </source>
</evidence>
<dbReference type="PANTHER" id="PTHR42881">
    <property type="entry name" value="PROLYL ENDOPEPTIDASE"/>
    <property type="match status" value="1"/>
</dbReference>
<comment type="catalytic activity">
    <reaction evidence="1">
        <text>Hydrolysis of Pro-|-Xaa &gt;&gt; Ala-|-Xaa in oligopeptides.</text>
        <dbReference type="EC" id="3.4.21.26"/>
    </reaction>
</comment>
<evidence type="ECO:0000256" key="2">
    <source>
        <dbReference type="ARBA" id="ARBA00005228"/>
    </source>
</evidence>
<comment type="similarity">
    <text evidence="2 6">Belongs to the peptidase S9A family.</text>
</comment>
<keyword evidence="4 6" id="KW-0378">Hydrolase</keyword>
<dbReference type="Gene3D" id="2.130.10.120">
    <property type="entry name" value="Prolyl oligopeptidase, N-terminal domain"/>
    <property type="match status" value="1"/>
</dbReference>
<feature type="domain" description="Peptidase S9 prolyl oligopeptidase catalytic" evidence="7">
    <location>
        <begin position="578"/>
        <end position="804"/>
    </location>
</feature>